<proteinExistence type="predicted"/>
<sequence>MGDKEKIDGLHIWKQVCTTNPADTKKMTHGAKLTAIDAYSQIRRATEMFGPMGQGWGLSHLVFGVAHEEIHLQCKFYVCKPGESIHESNCSIKIQIELASDMLYRTGGDCRKKLITDCLTKGLSYLGFNADVFEGKFDDQKYMDEQTKTHAEPEKKTRSEMIGALPLALRDTINDLINSKKASAQMMNEALDKYNGDPVDLVMWIESHFDVGVGEVNHEPV</sequence>
<dbReference type="EMBL" id="LAZR01002389">
    <property type="protein sequence ID" value="KKN30679.1"/>
    <property type="molecule type" value="Genomic_DNA"/>
</dbReference>
<name>A0A0F9PKF7_9ZZZZ</name>
<gene>
    <name evidence="1" type="ORF">LCGC14_0831880</name>
</gene>
<evidence type="ECO:0000313" key="1">
    <source>
        <dbReference type="EMBL" id="KKN30679.1"/>
    </source>
</evidence>
<reference evidence="1" key="1">
    <citation type="journal article" date="2015" name="Nature">
        <title>Complex archaea that bridge the gap between prokaryotes and eukaryotes.</title>
        <authorList>
            <person name="Spang A."/>
            <person name="Saw J.H."/>
            <person name="Jorgensen S.L."/>
            <person name="Zaremba-Niedzwiedzka K."/>
            <person name="Martijn J."/>
            <person name="Lind A.E."/>
            <person name="van Eijk R."/>
            <person name="Schleper C."/>
            <person name="Guy L."/>
            <person name="Ettema T.J."/>
        </authorList>
    </citation>
    <scope>NUCLEOTIDE SEQUENCE</scope>
</reference>
<protein>
    <submittedName>
        <fullName evidence="1">Uncharacterized protein</fullName>
    </submittedName>
</protein>
<organism evidence="1">
    <name type="scientific">marine sediment metagenome</name>
    <dbReference type="NCBI Taxonomy" id="412755"/>
    <lineage>
        <taxon>unclassified sequences</taxon>
        <taxon>metagenomes</taxon>
        <taxon>ecological metagenomes</taxon>
    </lineage>
</organism>
<dbReference type="AlphaFoldDB" id="A0A0F9PKF7"/>
<accession>A0A0F9PKF7</accession>
<comment type="caution">
    <text evidence="1">The sequence shown here is derived from an EMBL/GenBank/DDBJ whole genome shotgun (WGS) entry which is preliminary data.</text>
</comment>